<dbReference type="EMBL" id="LSMT01000839">
    <property type="protein sequence ID" value="PFX14108.1"/>
    <property type="molecule type" value="Genomic_DNA"/>
</dbReference>
<dbReference type="Proteomes" id="UP000225706">
    <property type="component" value="Unassembled WGS sequence"/>
</dbReference>
<keyword evidence="6" id="KW-1185">Reference proteome</keyword>
<evidence type="ECO:0000256" key="1">
    <source>
        <dbReference type="ARBA" id="ARBA00022741"/>
    </source>
</evidence>
<feature type="domain" description="NACHT" evidence="4">
    <location>
        <begin position="444"/>
        <end position="752"/>
    </location>
</feature>
<dbReference type="PROSITE" id="PS50837">
    <property type="entry name" value="NACHT"/>
    <property type="match status" value="1"/>
</dbReference>
<keyword evidence="2" id="KW-0067">ATP-binding</keyword>
<comment type="caution">
    <text evidence="5">The sequence shown here is derived from an EMBL/GenBank/DDBJ whole genome shotgun (WGS) entry which is preliminary data.</text>
</comment>
<dbReference type="GO" id="GO:0003824">
    <property type="term" value="F:catalytic activity"/>
    <property type="evidence" value="ECO:0007669"/>
    <property type="project" value="InterPro"/>
</dbReference>
<name>A0A2B4RCK0_STYPI</name>
<dbReference type="InterPro" id="IPR007111">
    <property type="entry name" value="NACHT_NTPase"/>
</dbReference>
<dbReference type="SMART" id="SM00368">
    <property type="entry name" value="LRR_RI"/>
    <property type="match status" value="7"/>
</dbReference>
<dbReference type="Pfam" id="PF05729">
    <property type="entry name" value="NACHT"/>
    <property type="match status" value="1"/>
</dbReference>
<feature type="compositionally biased region" description="Polar residues" evidence="3">
    <location>
        <begin position="1109"/>
        <end position="1135"/>
    </location>
</feature>
<accession>A0A2B4RCK0</accession>
<reference evidence="6" key="1">
    <citation type="journal article" date="2017" name="bioRxiv">
        <title>Comparative analysis of the genomes of Stylophora pistillata and Acropora digitifera provides evidence for extensive differences between species of corals.</title>
        <authorList>
            <person name="Voolstra C.R."/>
            <person name="Li Y."/>
            <person name="Liew Y.J."/>
            <person name="Baumgarten S."/>
            <person name="Zoccola D."/>
            <person name="Flot J.-F."/>
            <person name="Tambutte S."/>
            <person name="Allemand D."/>
            <person name="Aranda M."/>
        </authorList>
    </citation>
    <scope>NUCLEOTIDE SEQUENCE [LARGE SCALE GENOMIC DNA]</scope>
</reference>
<dbReference type="PANTHER" id="PTHR46844">
    <property type="entry name" value="SLR5058 PROTEIN"/>
    <property type="match status" value="1"/>
</dbReference>
<dbReference type="InterPro" id="IPR001611">
    <property type="entry name" value="Leu-rich_rpt"/>
</dbReference>
<dbReference type="Pfam" id="PF13516">
    <property type="entry name" value="LRR_6"/>
    <property type="match status" value="7"/>
</dbReference>
<protein>
    <submittedName>
        <fullName evidence="5">Nucleotide-binding oligomerization domain-containing protein 2</fullName>
    </submittedName>
</protein>
<dbReference type="Gene3D" id="3.40.50.1580">
    <property type="entry name" value="Nucleoside phosphorylase domain"/>
    <property type="match status" value="1"/>
</dbReference>
<keyword evidence="1" id="KW-0547">Nucleotide-binding</keyword>
<evidence type="ECO:0000256" key="2">
    <source>
        <dbReference type="ARBA" id="ARBA00022840"/>
    </source>
</evidence>
<dbReference type="SUPFAM" id="SSF52540">
    <property type="entry name" value="P-loop containing nucleoside triphosphate hydrolases"/>
    <property type="match status" value="1"/>
</dbReference>
<evidence type="ECO:0000259" key="4">
    <source>
        <dbReference type="PROSITE" id="PS50837"/>
    </source>
</evidence>
<feature type="compositionally biased region" description="Basic and acidic residues" evidence="3">
    <location>
        <begin position="1163"/>
        <end position="1173"/>
    </location>
</feature>
<dbReference type="Pfam" id="PF01048">
    <property type="entry name" value="PNP_UDP_1"/>
    <property type="match status" value="1"/>
</dbReference>
<dbReference type="GO" id="GO:0009116">
    <property type="term" value="P:nucleoside metabolic process"/>
    <property type="evidence" value="ECO:0007669"/>
    <property type="project" value="InterPro"/>
</dbReference>
<dbReference type="InterPro" id="IPR027417">
    <property type="entry name" value="P-loop_NTPase"/>
</dbReference>
<dbReference type="SUPFAM" id="SSF52047">
    <property type="entry name" value="RNI-like"/>
    <property type="match status" value="1"/>
</dbReference>
<feature type="region of interest" description="Disordered" evidence="3">
    <location>
        <begin position="1"/>
        <end position="30"/>
    </location>
</feature>
<evidence type="ECO:0000313" key="6">
    <source>
        <dbReference type="Proteomes" id="UP000225706"/>
    </source>
</evidence>
<dbReference type="GO" id="GO:0005524">
    <property type="term" value="F:ATP binding"/>
    <property type="evidence" value="ECO:0007669"/>
    <property type="project" value="UniProtKB-KW"/>
</dbReference>
<dbReference type="InterPro" id="IPR000845">
    <property type="entry name" value="Nucleoside_phosphorylase_d"/>
</dbReference>
<evidence type="ECO:0000256" key="3">
    <source>
        <dbReference type="SAM" id="MobiDB-lite"/>
    </source>
</evidence>
<gene>
    <name evidence="5" type="primary">Nod2</name>
    <name evidence="5" type="ORF">AWC38_SpisGene21771</name>
</gene>
<feature type="region of interest" description="Disordered" evidence="3">
    <location>
        <begin position="1109"/>
        <end position="1190"/>
    </location>
</feature>
<organism evidence="5 6">
    <name type="scientific">Stylophora pistillata</name>
    <name type="common">Smooth cauliflower coral</name>
    <dbReference type="NCBI Taxonomy" id="50429"/>
    <lineage>
        <taxon>Eukaryota</taxon>
        <taxon>Metazoa</taxon>
        <taxon>Cnidaria</taxon>
        <taxon>Anthozoa</taxon>
        <taxon>Hexacorallia</taxon>
        <taxon>Scleractinia</taxon>
        <taxon>Astrocoeniina</taxon>
        <taxon>Pocilloporidae</taxon>
        <taxon>Stylophora</taxon>
    </lineage>
</organism>
<feature type="compositionally biased region" description="Basic residues" evidence="3">
    <location>
        <begin position="1"/>
        <end position="14"/>
    </location>
</feature>
<dbReference type="AlphaFoldDB" id="A0A2B4RCK0"/>
<dbReference type="SUPFAM" id="SSF53167">
    <property type="entry name" value="Purine and uridine phosphorylases"/>
    <property type="match status" value="1"/>
</dbReference>
<dbReference type="Gene3D" id="3.40.50.300">
    <property type="entry name" value="P-loop containing nucleotide triphosphate hydrolases"/>
    <property type="match status" value="1"/>
</dbReference>
<proteinExistence type="predicted"/>
<evidence type="ECO:0000313" key="5">
    <source>
        <dbReference type="EMBL" id="PFX14108.1"/>
    </source>
</evidence>
<dbReference type="InterPro" id="IPR035994">
    <property type="entry name" value="Nucleoside_phosphorylase_sf"/>
</dbReference>
<dbReference type="InterPro" id="IPR032675">
    <property type="entry name" value="LRR_dom_sf"/>
</dbReference>
<dbReference type="Gene3D" id="3.80.10.10">
    <property type="entry name" value="Ribonuclease Inhibitor"/>
    <property type="match status" value="2"/>
</dbReference>
<dbReference type="PANTHER" id="PTHR46844:SF1">
    <property type="entry name" value="SLR5058 PROTEIN"/>
    <property type="match status" value="1"/>
</dbReference>
<dbReference type="OrthoDB" id="5990017at2759"/>
<sequence>MKRASKNKFKKAARGRREWQADNENGDPPECSVHLPDMSDLPSAVTDQCPSQSDVLLLTVKDCEFLSCYAYLQNPLKHYVNGLGYVYFGIIGDEEHEHMKVGLMKCSEGSVGPGSSLVTVKDAITSLQPKALISVGYCSGLNREKAKLGDVVVCAKLTTYASKMVLDTKEQSIRTRTVVSRNFLNLVKNVADGWKAPLKNLERREVEVHAGGEFLSGPEGINLDWRHAELFEAHPQAYAMELEGKELLTAAYDLRIEWLVVKAIADFADGTDIRSSWKGFASAMAASVVFHLLSDPSVFKDWPHYKENIRSGFETLKTDHGKLSDKLESLKEGQGKLMDQGSCEFEMVKRKLDDWTSGPPPSRRPKMEDGYDPTEMIENIRQLYKTREGAMNLLPWCEDLNFSFGNFYTRLKVIYKDKTRGTATDRVLTMSEIFNPHEECEEPRVVSIEGKPGMGKTTCCKKVVFDWATQKHATGNYFTKFLIVLLIKCREVQYGLWEAIDDQLLPQDVGDHQRKRFFDFIRHNESKVLLVLDGLSEVSKRKLPTFLEIIQGRVLPKCRVAVTARHEAGVIVRQYCDTLLEVEGFTEEDVKTFIVKYFRENMYLAAQLIERLDDDESLYEMSTNPLNVTLLCVIYEDLNGVFPENRSKLYMEIVDCILRRYRAKKQLPENGEDLVQLYESQLKHLGSIALKGLLEDNLDFDEKELGKHKESDLPGFGFLSVQPGGSKLRPTIRYSFLHKTFQEFFAALDLAYQLMEKEIRTKSIAVDKRYRHELKKVLLFAFGILAARCQETAKNLIKSMATQLNQEDEDNEPAYSMTVLLKCIDECKNEKNFDAELARALGHCLQIKAMTGSRRAKASLIANILITNTSVTKLDLSCNEGGDDEAAVLAECLKENKSLTELCFSRNEIGYYGAAALAECLKENVSLAKLNLNHNNIGDVGAAALAECLKENASLTELYLEENKIGDSGAAALAECLKVNTSLKKLKLPFNKIGDAGAVALAESLKVNHSLQKLNLSKNEIGGAGAAALAETLEDNTSLTALNVSYNGIGDAGVDALAKRLEDFTSVTERNVFHQENRESVVQWESSNRGLVKSGHSGLVEQWVRRTSGTMETEEQWVQRSSGNRGPVSTENQRNSEYRPVSPEDQWALYQRNSGNRGPMGTEDQKNRGHRGTEAQWVQRTRGRVGTGEQ</sequence>